<dbReference type="RefSeq" id="YP_009476612.1">
    <property type="nucleotide sequence ID" value="NC_037451.1"/>
</dbReference>
<sequence length="156" mass="18553">MRIPDSLSLKEKCNYIKSLSLIEFNIVLLRNFFLNKVLIEKKKNNIDFKMFSFLFFLQQKRKNKQKKYYVKGRILNRIRGGFAIGISGYIGFLPLSHTLLKHFGRVTLFHMLSIDTEKRILMISQMKINGILRRQLKKLGSRFINFEKNIPIKILR</sequence>
<dbReference type="GO" id="GO:0005840">
    <property type="term" value="C:ribosome"/>
    <property type="evidence" value="ECO:0007669"/>
    <property type="project" value="UniProtKB-KW"/>
</dbReference>
<dbReference type="AlphaFoldDB" id="A0A2P1G821"/>
<proteinExistence type="predicted"/>
<keyword evidence="1" id="KW-0689">Ribosomal protein</keyword>
<dbReference type="GeneID" id="36496222"/>
<evidence type="ECO:0000313" key="1">
    <source>
        <dbReference type="EMBL" id="AVM81105.1"/>
    </source>
</evidence>
<geneLocation type="mitochondrion" evidence="1"/>
<organism evidence="1">
    <name type="scientific">Chroomonas placoidea</name>
    <dbReference type="NCBI Taxonomy" id="173977"/>
    <lineage>
        <taxon>Eukaryota</taxon>
        <taxon>Cryptophyceae</taxon>
        <taxon>Pyrenomonadales</taxon>
        <taxon>Chroomonadaceae</taxon>
        <taxon>Chroomonas</taxon>
    </lineage>
</organism>
<reference evidence="1" key="1">
    <citation type="journal article" date="2018" name="BMC Genomics">
        <title>Comparative mitochondrial genomics of cryptophyte algae: gene shuffling and dynamic mobile genetic elements.</title>
        <authorList>
            <person name="Kim J.I."/>
            <person name="Yoon H.S."/>
            <person name="Yi G."/>
            <person name="Shin W."/>
            <person name="Archibald J.M."/>
        </authorList>
    </citation>
    <scope>NUCLEOTIDE SEQUENCE</scope>
    <source>
        <strain evidence="1">CCAP978/8</strain>
    </source>
</reference>
<keyword evidence="1" id="KW-0496">Mitochondrion</keyword>
<name>A0A2P1G821_9CRYP</name>
<gene>
    <name evidence="1" type="primary">rps1</name>
    <name evidence="1" type="ORF">CplaMt_p026</name>
</gene>
<protein>
    <submittedName>
        <fullName evidence="1">Ribosomal protein S1</fullName>
    </submittedName>
</protein>
<accession>A0A2P1G821</accession>
<dbReference type="EMBL" id="MG680941">
    <property type="protein sequence ID" value="AVM81105.1"/>
    <property type="molecule type" value="Genomic_DNA"/>
</dbReference>
<keyword evidence="1" id="KW-0687">Ribonucleoprotein</keyword>